<evidence type="ECO:0008006" key="4">
    <source>
        <dbReference type="Google" id="ProtNLM"/>
    </source>
</evidence>
<dbReference type="EMBL" id="KN847334">
    <property type="protein sequence ID" value="KIW45177.1"/>
    <property type="molecule type" value="Genomic_DNA"/>
</dbReference>
<feature type="region of interest" description="Disordered" evidence="1">
    <location>
        <begin position="777"/>
        <end position="856"/>
    </location>
</feature>
<dbReference type="SUPFAM" id="SSF53335">
    <property type="entry name" value="S-adenosyl-L-methionine-dependent methyltransferases"/>
    <property type="match status" value="1"/>
</dbReference>
<evidence type="ECO:0000313" key="2">
    <source>
        <dbReference type="EMBL" id="KIW45177.1"/>
    </source>
</evidence>
<protein>
    <recommendedName>
        <fullName evidence="4">Methyltransferase type 11 domain-containing protein</fullName>
    </recommendedName>
</protein>
<dbReference type="RefSeq" id="XP_016265393.1">
    <property type="nucleotide sequence ID" value="XM_016404388.1"/>
</dbReference>
<feature type="region of interest" description="Disordered" evidence="1">
    <location>
        <begin position="186"/>
        <end position="340"/>
    </location>
</feature>
<evidence type="ECO:0000313" key="3">
    <source>
        <dbReference type="Proteomes" id="UP000053342"/>
    </source>
</evidence>
<feature type="compositionally biased region" description="Low complexity" evidence="1">
    <location>
        <begin position="650"/>
        <end position="660"/>
    </location>
</feature>
<feature type="compositionally biased region" description="Polar residues" evidence="1">
    <location>
        <begin position="31"/>
        <end position="55"/>
    </location>
</feature>
<feature type="region of interest" description="Disordered" evidence="1">
    <location>
        <begin position="1492"/>
        <end position="1511"/>
    </location>
</feature>
<feature type="compositionally biased region" description="Polar residues" evidence="1">
    <location>
        <begin position="842"/>
        <end position="852"/>
    </location>
</feature>
<feature type="compositionally biased region" description="Pro residues" evidence="1">
    <location>
        <begin position="781"/>
        <end position="790"/>
    </location>
</feature>
<feature type="compositionally biased region" description="Low complexity" evidence="1">
    <location>
        <begin position="212"/>
        <end position="236"/>
    </location>
</feature>
<feature type="compositionally biased region" description="Basic and acidic residues" evidence="1">
    <location>
        <begin position="283"/>
        <end position="292"/>
    </location>
</feature>
<feature type="compositionally biased region" description="Low complexity" evidence="1">
    <location>
        <begin position="309"/>
        <end position="322"/>
    </location>
</feature>
<proteinExistence type="predicted"/>
<dbReference type="STRING" id="215243.A0A0D2C5T7"/>
<reference evidence="2 3" key="1">
    <citation type="submission" date="2015-01" db="EMBL/GenBank/DDBJ databases">
        <title>The Genome Sequence of Exophiala oligosperma CBS72588.</title>
        <authorList>
            <consortium name="The Broad Institute Genomics Platform"/>
            <person name="Cuomo C."/>
            <person name="de Hoog S."/>
            <person name="Gorbushina A."/>
            <person name="Stielow B."/>
            <person name="Teixiera M."/>
            <person name="Abouelleil A."/>
            <person name="Chapman S.B."/>
            <person name="Priest M."/>
            <person name="Young S.K."/>
            <person name="Wortman J."/>
            <person name="Nusbaum C."/>
            <person name="Birren B."/>
        </authorList>
    </citation>
    <scope>NUCLEOTIDE SEQUENCE [LARGE SCALE GENOMIC DNA]</scope>
    <source>
        <strain evidence="2 3">CBS 72588</strain>
    </source>
</reference>
<evidence type="ECO:0000256" key="1">
    <source>
        <dbReference type="SAM" id="MobiDB-lite"/>
    </source>
</evidence>
<dbReference type="VEuPathDB" id="FungiDB:PV06_03580"/>
<sequence>MSHRTPMYDTRQGLPRTADATVPRGTRLPTIGQNGRQSNASRSDTATSSHFQSDPVNAGLAKPQGSKPRSKPTSIPRSATKSPSLRPTAASRNASSPSLMSKSTWGTQPSSQEVSLKMESHQRQSRGNYERAAVWNPRCTESSSSTAVSSLDTEHDAIFGVVMPRNTSTKRPTNLPPRLIPELQALAASPSRYQEPLNSSASTINSPSTWASSTRSPWSESTTTTTPISWPSTSPSVIQQVSIKSPSKRVQVIPLRQAKRGNIPNVPAVPDAFSGAGNSPELSSRERKDTSIRKGTPLSTPAPTPPPRTSSAKQSLSRSSSSRSRKHQVPTPVPPEPSYRDIDHVVDASQRMSLTQAHSDLQRSLAPQLDEFAHPNIVSVGTGFQSIHRPSRSQEGLPHGTCITTTSAKDAVVSPYEHRPITPSRTAATTYESPNRPGKFSRLGIFGRRGKSPAPEVEKPSRSPRKLQRKGPIAGTGHEGYGRHGRRGRKVSQEGASADNSESERSVSSTRRVPLFISKSSGSRSSSRNHRNSQSDLDDFASTRMNPVPIIGGSGNSLRNGSGSRIDVSDPTTEHAITEFDESNLRRHPSDNESFFVNTSGDAVRPTLAVRRSQRFRTDSETFNIPAPIRTDQTAVPLYVTSQDTAQASFSMSTSTPSSTAEFNRGDPTTTKTKDKRPRKLRWNIFRKKDADDDSQKITMPRATVPEEMSVAVSTIPISRPMPYYAMMDSESEMNTSEHPGDSLALGVDSPSVSSLMYQYEMENAQESDIQTQYIGDTYLPPAPISPPRLLPSHLPATPGQRPNEKTLLEPEQSQRRPPRLPRVGRIPQVVPRDEREHKPSRSSFSQPFARTSESEIVGGQGPVAEQTQGSFSQFGLDVLPRTTFNPMKSATYTAHPPSATEFLQFPSRKLSNDSASSSSEGALSIPGYPLIPGSPESGFAPPHTQIVPQSPTIDEVWNEYDDFIDQVMSPSSKRGNVRRLAHDKRTKSEDVASPSAKTSGTQSRQLRTKQSGGNIPNPGVPFAERPQIKETATAPSLSATMRAPLSLSPPDRGDDVRLRRSRIVSALHSSMDPASPFSIREFLKEYEQVQRNSARLSDETVRPATSHSLELLLATKATAATETGPSHQENVALLDVVARNKDPVGQSELHYASLMVAKWLSFGRVLFSPAHDEIHTIPERHILVIDGLGNEDWSFYCAVTYEEQRAFVHDLKERGSKRAAKDRRTSQDAPENHQRVEIASFHNRFPFPSAYFCAVVVRFPPAMPEAKMKNIISECRRVLLPGGYMELMLLDLDIVNMGVQTRRAVRELKFRMTTADHQISLKPIIDNVQSLLGARGFSNISRCVVGVPVAGHPSKPTDSPSSSRSSGGSEGSGGHGSPDMRQATASPRMAFGKGRKGTNLSLNDLITDHSDHADAKIGRIVSRTARTWWQHCFEASVISDGNLSKSIFADKSVLGECKGRGSSFKMLIAYAQRPVFEGRRRTMSESALSTMATAGTHRQGHAGASGSRTA</sequence>
<gene>
    <name evidence="2" type="ORF">PV06_03580</name>
</gene>
<keyword evidence="3" id="KW-1185">Reference proteome</keyword>
<dbReference type="OrthoDB" id="5382952at2759"/>
<feature type="compositionally biased region" description="Polar residues" evidence="1">
    <location>
        <begin position="196"/>
        <end position="211"/>
    </location>
</feature>
<feature type="region of interest" description="Disordered" evidence="1">
    <location>
        <begin position="387"/>
        <end position="542"/>
    </location>
</feature>
<feature type="region of interest" description="Disordered" evidence="1">
    <location>
        <begin position="1"/>
        <end position="134"/>
    </location>
</feature>
<accession>A0A0D2C5T7</accession>
<feature type="region of interest" description="Disordered" evidence="1">
    <location>
        <begin position="650"/>
        <end position="677"/>
    </location>
</feature>
<feature type="compositionally biased region" description="Low complexity" evidence="1">
    <location>
        <begin position="1354"/>
        <end position="1368"/>
    </location>
</feature>
<dbReference type="HOGENOM" id="CLU_002714_1_0_1"/>
<dbReference type="Proteomes" id="UP000053342">
    <property type="component" value="Unassembled WGS sequence"/>
</dbReference>
<organism evidence="2 3">
    <name type="scientific">Exophiala oligosperma</name>
    <dbReference type="NCBI Taxonomy" id="215243"/>
    <lineage>
        <taxon>Eukaryota</taxon>
        <taxon>Fungi</taxon>
        <taxon>Dikarya</taxon>
        <taxon>Ascomycota</taxon>
        <taxon>Pezizomycotina</taxon>
        <taxon>Eurotiomycetes</taxon>
        <taxon>Chaetothyriomycetidae</taxon>
        <taxon>Chaetothyriales</taxon>
        <taxon>Herpotrichiellaceae</taxon>
        <taxon>Exophiala</taxon>
    </lineage>
</organism>
<feature type="region of interest" description="Disordered" evidence="1">
    <location>
        <begin position="969"/>
        <end position="1036"/>
    </location>
</feature>
<name>A0A0D2C5T7_9EURO</name>
<feature type="compositionally biased region" description="Basic and acidic residues" evidence="1">
    <location>
        <begin position="803"/>
        <end position="815"/>
    </location>
</feature>
<feature type="compositionally biased region" description="Polar residues" evidence="1">
    <location>
        <begin position="71"/>
        <end position="114"/>
    </location>
</feature>
<feature type="compositionally biased region" description="Basic residues" evidence="1">
    <location>
        <begin position="976"/>
        <end position="986"/>
    </location>
</feature>
<feature type="compositionally biased region" description="Polar residues" evidence="1">
    <location>
        <begin position="423"/>
        <end position="433"/>
    </location>
</feature>
<dbReference type="GeneID" id="27355654"/>
<dbReference type="InterPro" id="IPR029063">
    <property type="entry name" value="SAM-dependent_MTases_sf"/>
</dbReference>
<feature type="compositionally biased region" description="Polar residues" evidence="1">
    <location>
        <begin position="996"/>
        <end position="1015"/>
    </location>
</feature>
<feature type="region of interest" description="Disordered" evidence="1">
    <location>
        <begin position="1352"/>
        <end position="1384"/>
    </location>
</feature>
<feature type="compositionally biased region" description="Low complexity" evidence="1">
    <location>
        <begin position="506"/>
        <end position="526"/>
    </location>
</feature>